<dbReference type="AlphaFoldDB" id="A0A8T1PXI6"/>
<evidence type="ECO:0000313" key="1">
    <source>
        <dbReference type="EMBL" id="KAG6646137.1"/>
    </source>
</evidence>
<comment type="caution">
    <text evidence="1">The sequence shown here is derived from an EMBL/GenBank/DDBJ whole genome shotgun (WGS) entry which is preliminary data.</text>
</comment>
<organism evidence="1 2">
    <name type="scientific">Carya illinoinensis</name>
    <name type="common">Pecan</name>
    <dbReference type="NCBI Taxonomy" id="32201"/>
    <lineage>
        <taxon>Eukaryota</taxon>
        <taxon>Viridiplantae</taxon>
        <taxon>Streptophyta</taxon>
        <taxon>Embryophyta</taxon>
        <taxon>Tracheophyta</taxon>
        <taxon>Spermatophyta</taxon>
        <taxon>Magnoliopsida</taxon>
        <taxon>eudicotyledons</taxon>
        <taxon>Gunneridae</taxon>
        <taxon>Pentapetalae</taxon>
        <taxon>rosids</taxon>
        <taxon>fabids</taxon>
        <taxon>Fagales</taxon>
        <taxon>Juglandaceae</taxon>
        <taxon>Carya</taxon>
    </lineage>
</organism>
<dbReference type="Proteomes" id="UP000811609">
    <property type="component" value="Chromosome 8"/>
</dbReference>
<proteinExistence type="predicted"/>
<accession>A0A8T1PXI6</accession>
<reference evidence="1" key="1">
    <citation type="submission" date="2020-12" db="EMBL/GenBank/DDBJ databases">
        <title>WGS assembly of Carya illinoinensis cv. Pawnee.</title>
        <authorList>
            <person name="Platts A."/>
            <person name="Shu S."/>
            <person name="Wright S."/>
            <person name="Barry K."/>
            <person name="Edger P."/>
            <person name="Pires J.C."/>
            <person name="Schmutz J."/>
        </authorList>
    </citation>
    <scope>NUCLEOTIDE SEQUENCE</scope>
    <source>
        <tissue evidence="1">Leaf</tissue>
    </source>
</reference>
<dbReference type="EMBL" id="CM031816">
    <property type="protein sequence ID" value="KAG6646137.1"/>
    <property type="molecule type" value="Genomic_DNA"/>
</dbReference>
<name>A0A8T1PXI6_CARIL</name>
<protein>
    <submittedName>
        <fullName evidence="1">Uncharacterized protein</fullName>
    </submittedName>
</protein>
<gene>
    <name evidence="1" type="ORF">CIPAW_08G173100</name>
</gene>
<sequence length="70" mass="8225">MLLIGQTDTKRWYFQTFWWTNVTLQISLWSIIDEVASKPNGLFVLSMTFKTCNPLNSVDVLKNYLVSMYI</sequence>
<keyword evidence="2" id="KW-1185">Reference proteome</keyword>
<evidence type="ECO:0000313" key="2">
    <source>
        <dbReference type="Proteomes" id="UP000811609"/>
    </source>
</evidence>